<accession>A0A8J5REY6</accession>
<keyword evidence="2" id="KW-1185">Reference proteome</keyword>
<dbReference type="AlphaFoldDB" id="A0A8J5REY6"/>
<organism evidence="1 2">
    <name type="scientific">Zizania palustris</name>
    <name type="common">Northern wild rice</name>
    <dbReference type="NCBI Taxonomy" id="103762"/>
    <lineage>
        <taxon>Eukaryota</taxon>
        <taxon>Viridiplantae</taxon>
        <taxon>Streptophyta</taxon>
        <taxon>Embryophyta</taxon>
        <taxon>Tracheophyta</taxon>
        <taxon>Spermatophyta</taxon>
        <taxon>Magnoliopsida</taxon>
        <taxon>Liliopsida</taxon>
        <taxon>Poales</taxon>
        <taxon>Poaceae</taxon>
        <taxon>BOP clade</taxon>
        <taxon>Oryzoideae</taxon>
        <taxon>Oryzeae</taxon>
        <taxon>Zizaniinae</taxon>
        <taxon>Zizania</taxon>
    </lineage>
</organism>
<proteinExistence type="predicted"/>
<comment type="caution">
    <text evidence="1">The sequence shown here is derived from an EMBL/GenBank/DDBJ whole genome shotgun (WGS) entry which is preliminary data.</text>
</comment>
<gene>
    <name evidence="1" type="ORF">GUJ93_ZPchr0008g12272</name>
</gene>
<evidence type="ECO:0000313" key="2">
    <source>
        <dbReference type="Proteomes" id="UP000729402"/>
    </source>
</evidence>
<dbReference type="Proteomes" id="UP000729402">
    <property type="component" value="Unassembled WGS sequence"/>
</dbReference>
<reference evidence="1" key="1">
    <citation type="journal article" date="2021" name="bioRxiv">
        <title>Whole Genome Assembly and Annotation of Northern Wild Rice, Zizania palustris L., Supports a Whole Genome Duplication in the Zizania Genus.</title>
        <authorList>
            <person name="Haas M."/>
            <person name="Kono T."/>
            <person name="Macchietto M."/>
            <person name="Millas R."/>
            <person name="McGilp L."/>
            <person name="Shao M."/>
            <person name="Duquette J."/>
            <person name="Hirsch C.N."/>
            <person name="Kimball J."/>
        </authorList>
    </citation>
    <scope>NUCLEOTIDE SEQUENCE</scope>
    <source>
        <tissue evidence="1">Fresh leaf tissue</tissue>
    </source>
</reference>
<evidence type="ECO:0000313" key="1">
    <source>
        <dbReference type="EMBL" id="KAG8047862.1"/>
    </source>
</evidence>
<protein>
    <submittedName>
        <fullName evidence="1">Uncharacterized protein</fullName>
    </submittedName>
</protein>
<name>A0A8J5REY6_ZIZPA</name>
<dbReference type="EMBL" id="JAAALK010000290">
    <property type="protein sequence ID" value="KAG8047862.1"/>
    <property type="molecule type" value="Genomic_DNA"/>
</dbReference>
<reference evidence="1" key="2">
    <citation type="submission" date="2021-02" db="EMBL/GenBank/DDBJ databases">
        <authorList>
            <person name="Kimball J.A."/>
            <person name="Haas M.W."/>
            <person name="Macchietto M."/>
            <person name="Kono T."/>
            <person name="Duquette J."/>
            <person name="Shao M."/>
        </authorList>
    </citation>
    <scope>NUCLEOTIDE SEQUENCE</scope>
    <source>
        <tissue evidence="1">Fresh leaf tissue</tissue>
    </source>
</reference>
<sequence>MTRAHHFVVYDLEESNNRGYDTMPIEKLAPNPSPAKGVGVKVMRCLCTRLLPGRRAFESAKTLALVITMPSTLVSMMVAPPSSDSVAIEDGVYVVGTTEFVNDKPPTMVKTLSEISPKQGFKPMSSTKKLHLTI</sequence>